<dbReference type="EMBL" id="JAALLZ010000015">
    <property type="protein sequence ID" value="NGU31660.1"/>
    <property type="molecule type" value="Genomic_DNA"/>
</dbReference>
<reference evidence="1 2" key="1">
    <citation type="submission" date="2020-02" db="EMBL/GenBank/DDBJ databases">
        <title>Genomic Insights into the Phylogeny and Genetic Plasticity of the Human and Animal Enteric Pathogen Clostridium perfringens.</title>
        <authorList>
            <person name="Feng Y."/>
            <person name="Hu Y."/>
        </authorList>
    </citation>
    <scope>NUCLEOTIDE SEQUENCE [LARGE SCALE GENOMIC DNA]</scope>
    <source>
        <strain evidence="1 2">CP-40</strain>
    </source>
</reference>
<accession>A0AAP6WPU1</accession>
<evidence type="ECO:0000313" key="2">
    <source>
        <dbReference type="Proteomes" id="UP000481454"/>
    </source>
</evidence>
<name>A0AAP6WPU1_CLOPF</name>
<protein>
    <submittedName>
        <fullName evidence="1">Uncharacterized protein</fullName>
    </submittedName>
</protein>
<dbReference type="AlphaFoldDB" id="A0AAP6WPU1"/>
<dbReference type="RefSeq" id="WP_003455320.1">
    <property type="nucleotide sequence ID" value="NZ_CATNWT010000001.1"/>
</dbReference>
<dbReference type="Proteomes" id="UP000481454">
    <property type="component" value="Unassembled WGS sequence"/>
</dbReference>
<proteinExistence type="predicted"/>
<sequence>MKEWRNPELMILGVKNTETTNPVDEDCEKCECFGHEHGDDWWRCECCREDDPICPGNPMRS</sequence>
<comment type="caution">
    <text evidence="1">The sequence shown here is derived from an EMBL/GenBank/DDBJ whole genome shotgun (WGS) entry which is preliminary data.</text>
</comment>
<gene>
    <name evidence="1" type="ORF">G6Z34_16505</name>
</gene>
<evidence type="ECO:0000313" key="1">
    <source>
        <dbReference type="EMBL" id="NGU31660.1"/>
    </source>
</evidence>
<organism evidence="1 2">
    <name type="scientific">Clostridium perfringens</name>
    <dbReference type="NCBI Taxonomy" id="1502"/>
    <lineage>
        <taxon>Bacteria</taxon>
        <taxon>Bacillati</taxon>
        <taxon>Bacillota</taxon>
        <taxon>Clostridia</taxon>
        <taxon>Eubacteriales</taxon>
        <taxon>Clostridiaceae</taxon>
        <taxon>Clostridium</taxon>
    </lineage>
</organism>